<accession>A0AAW8JC33</accession>
<dbReference type="GO" id="GO:0009289">
    <property type="term" value="C:pilus"/>
    <property type="evidence" value="ECO:0007669"/>
    <property type="project" value="UniProtKB-SubCell"/>
</dbReference>
<dbReference type="RefSeq" id="WP_308976232.1">
    <property type="nucleotide sequence ID" value="NZ_JAVIDL010000020.1"/>
</dbReference>
<dbReference type="SUPFAM" id="SSF49401">
    <property type="entry name" value="Bacterial adhesins"/>
    <property type="match status" value="1"/>
</dbReference>
<keyword evidence="3 5" id="KW-0732">Signal</keyword>
<dbReference type="PANTHER" id="PTHR33420:SF3">
    <property type="entry name" value="FIMBRIAL SUBUNIT ELFA"/>
    <property type="match status" value="1"/>
</dbReference>
<dbReference type="Pfam" id="PF00419">
    <property type="entry name" value="Fimbrial"/>
    <property type="match status" value="1"/>
</dbReference>
<dbReference type="InterPro" id="IPR008966">
    <property type="entry name" value="Adhesion_dom_sf"/>
</dbReference>
<evidence type="ECO:0000256" key="1">
    <source>
        <dbReference type="ARBA" id="ARBA00004561"/>
    </source>
</evidence>
<dbReference type="PANTHER" id="PTHR33420">
    <property type="entry name" value="FIMBRIAL SUBUNIT ELFA-RELATED"/>
    <property type="match status" value="1"/>
</dbReference>
<dbReference type="EMBL" id="JAVIDL010000020">
    <property type="protein sequence ID" value="MDQ8936246.1"/>
    <property type="molecule type" value="Genomic_DNA"/>
</dbReference>
<gene>
    <name evidence="7" type="ORF">RFH47_10980</name>
</gene>
<feature type="domain" description="Fimbrial-type adhesion" evidence="6">
    <location>
        <begin position="26"/>
        <end position="172"/>
    </location>
</feature>
<name>A0AAW8JC33_9GAMM</name>
<evidence type="ECO:0000256" key="2">
    <source>
        <dbReference type="ARBA" id="ARBA00006671"/>
    </source>
</evidence>
<dbReference type="InterPro" id="IPR050263">
    <property type="entry name" value="Bact_Fimbrial_Adh_Pro"/>
</dbReference>
<protein>
    <submittedName>
        <fullName evidence="7">Fimbrial protein</fullName>
    </submittedName>
</protein>
<keyword evidence="4" id="KW-0281">Fimbrium</keyword>
<dbReference type="Gene3D" id="2.60.40.1090">
    <property type="entry name" value="Fimbrial-type adhesion domain"/>
    <property type="match status" value="1"/>
</dbReference>
<comment type="similarity">
    <text evidence="2">Belongs to the fimbrial protein family.</text>
</comment>
<dbReference type="AlphaFoldDB" id="A0AAW8JC33"/>
<feature type="signal peptide" evidence="5">
    <location>
        <begin position="1"/>
        <end position="22"/>
    </location>
</feature>
<evidence type="ECO:0000256" key="5">
    <source>
        <dbReference type="SAM" id="SignalP"/>
    </source>
</evidence>
<evidence type="ECO:0000256" key="3">
    <source>
        <dbReference type="ARBA" id="ARBA00022729"/>
    </source>
</evidence>
<dbReference type="InterPro" id="IPR000259">
    <property type="entry name" value="Adhesion_dom_fimbrial"/>
</dbReference>
<sequence length="175" mass="18060">MKLALTILASTAALTLSTQAFSAGQIKFTGEIVNAACNIAVDGNPTGEVMLGKWPTSTFKVAGDKSSPKPFTLKVTDCAAGSYNFHFEGLADSVNKQLLKASSAQGVGIAIANADSMTNLVNINTVATSDTNASITLGKDEQEGSLPLQAFYQATGELVTAGQANATARVTIEQK</sequence>
<dbReference type="GO" id="GO:0043709">
    <property type="term" value="P:cell adhesion involved in single-species biofilm formation"/>
    <property type="evidence" value="ECO:0007669"/>
    <property type="project" value="TreeGrafter"/>
</dbReference>
<dbReference type="Proteomes" id="UP001243844">
    <property type="component" value="Unassembled WGS sequence"/>
</dbReference>
<organism evidence="7 8">
    <name type="scientific">Acinetobacter rudis</name>
    <dbReference type="NCBI Taxonomy" id="632955"/>
    <lineage>
        <taxon>Bacteria</taxon>
        <taxon>Pseudomonadati</taxon>
        <taxon>Pseudomonadota</taxon>
        <taxon>Gammaproteobacteria</taxon>
        <taxon>Moraxellales</taxon>
        <taxon>Moraxellaceae</taxon>
        <taxon>Acinetobacter</taxon>
    </lineage>
</organism>
<dbReference type="InterPro" id="IPR036937">
    <property type="entry name" value="Adhesion_dom_fimbrial_sf"/>
</dbReference>
<proteinExistence type="inferred from homology"/>
<reference evidence="7" key="1">
    <citation type="submission" date="2023-08" db="EMBL/GenBank/DDBJ databases">
        <title>Emergence of clinically-relevant ST2 carbapenem-resistant Acinetobacter baumannii strains in hospital sewages in Zhejiang, East of China.</title>
        <authorList>
            <person name="Kaichao C."/>
            <person name="Zhang R."/>
        </authorList>
    </citation>
    <scope>NUCLEOTIDE SEQUENCE</scope>
    <source>
        <strain evidence="7">M-RB-37</strain>
    </source>
</reference>
<feature type="chain" id="PRO_5043734550" evidence="5">
    <location>
        <begin position="23"/>
        <end position="175"/>
    </location>
</feature>
<evidence type="ECO:0000259" key="6">
    <source>
        <dbReference type="Pfam" id="PF00419"/>
    </source>
</evidence>
<comment type="caution">
    <text evidence="7">The sequence shown here is derived from an EMBL/GenBank/DDBJ whole genome shotgun (WGS) entry which is preliminary data.</text>
</comment>
<evidence type="ECO:0000256" key="4">
    <source>
        <dbReference type="ARBA" id="ARBA00023263"/>
    </source>
</evidence>
<evidence type="ECO:0000313" key="7">
    <source>
        <dbReference type="EMBL" id="MDQ8936246.1"/>
    </source>
</evidence>
<evidence type="ECO:0000313" key="8">
    <source>
        <dbReference type="Proteomes" id="UP001243844"/>
    </source>
</evidence>
<comment type="subcellular location">
    <subcellularLocation>
        <location evidence="1">Fimbrium</location>
    </subcellularLocation>
</comment>